<evidence type="ECO:0000256" key="1">
    <source>
        <dbReference type="SAM" id="SignalP"/>
    </source>
</evidence>
<feature type="signal peptide" evidence="1">
    <location>
        <begin position="1"/>
        <end position="24"/>
    </location>
</feature>
<accession>A0A0V0S7F7</accession>
<name>A0A0V0S7F7_9BILA</name>
<keyword evidence="1" id="KW-0732">Signal</keyword>
<sequence length="77" mass="8907">MFYSNWQWKRPLVRIPLMVDVVVCALLQSAPTGTPEYASLRSLQYTDANAIHFITESHWIPTKIFYTTSMKNGTNKK</sequence>
<evidence type="ECO:0008006" key="4">
    <source>
        <dbReference type="Google" id="ProtNLM"/>
    </source>
</evidence>
<comment type="caution">
    <text evidence="2">The sequence shown here is derived from an EMBL/GenBank/DDBJ whole genome shotgun (WGS) entry which is preliminary data.</text>
</comment>
<dbReference type="EMBL" id="JYDL01000031">
    <property type="protein sequence ID" value="KRX22458.1"/>
    <property type="molecule type" value="Genomic_DNA"/>
</dbReference>
<organism evidence="2 3">
    <name type="scientific">Trichinella nelsoni</name>
    <dbReference type="NCBI Taxonomy" id="6336"/>
    <lineage>
        <taxon>Eukaryota</taxon>
        <taxon>Metazoa</taxon>
        <taxon>Ecdysozoa</taxon>
        <taxon>Nematoda</taxon>
        <taxon>Enoplea</taxon>
        <taxon>Dorylaimia</taxon>
        <taxon>Trichinellida</taxon>
        <taxon>Trichinellidae</taxon>
        <taxon>Trichinella</taxon>
    </lineage>
</organism>
<dbReference type="OrthoDB" id="5920748at2759"/>
<keyword evidence="3" id="KW-1185">Reference proteome</keyword>
<gene>
    <name evidence="2" type="ORF">T07_3056</name>
</gene>
<proteinExistence type="predicted"/>
<dbReference type="AlphaFoldDB" id="A0A0V0S7F7"/>
<evidence type="ECO:0000313" key="3">
    <source>
        <dbReference type="Proteomes" id="UP000054630"/>
    </source>
</evidence>
<feature type="chain" id="PRO_5006868387" description="Secreted protein" evidence="1">
    <location>
        <begin position="25"/>
        <end position="77"/>
    </location>
</feature>
<evidence type="ECO:0000313" key="2">
    <source>
        <dbReference type="EMBL" id="KRX22458.1"/>
    </source>
</evidence>
<reference evidence="2 3" key="1">
    <citation type="submission" date="2015-01" db="EMBL/GenBank/DDBJ databases">
        <title>Evolution of Trichinella species and genotypes.</title>
        <authorList>
            <person name="Korhonen P.K."/>
            <person name="Edoardo P."/>
            <person name="Giuseppe L.R."/>
            <person name="Gasser R.B."/>
        </authorList>
    </citation>
    <scope>NUCLEOTIDE SEQUENCE [LARGE SCALE GENOMIC DNA]</scope>
    <source>
        <strain evidence="2">ISS37</strain>
    </source>
</reference>
<dbReference type="Proteomes" id="UP000054630">
    <property type="component" value="Unassembled WGS sequence"/>
</dbReference>
<protein>
    <recommendedName>
        <fullName evidence="4">Secreted protein</fullName>
    </recommendedName>
</protein>